<dbReference type="GO" id="GO:0005911">
    <property type="term" value="C:cell-cell junction"/>
    <property type="evidence" value="ECO:0007669"/>
    <property type="project" value="TreeGrafter"/>
</dbReference>
<feature type="domain" description="Ig-like" evidence="8">
    <location>
        <begin position="123"/>
        <end position="202"/>
    </location>
</feature>
<dbReference type="AlphaFoldDB" id="A0A6G1SHZ8"/>
<feature type="region of interest" description="Disordered" evidence="6">
    <location>
        <begin position="787"/>
        <end position="819"/>
    </location>
</feature>
<keyword evidence="7" id="KW-0812">Transmembrane</keyword>
<feature type="region of interest" description="Disordered" evidence="6">
    <location>
        <begin position="462"/>
        <end position="516"/>
    </location>
</feature>
<feature type="region of interest" description="Disordered" evidence="6">
    <location>
        <begin position="831"/>
        <end position="861"/>
    </location>
</feature>
<dbReference type="PROSITE" id="PS50835">
    <property type="entry name" value="IG_LIKE"/>
    <property type="match status" value="3"/>
</dbReference>
<proteinExistence type="predicted"/>
<keyword evidence="5" id="KW-0393">Immunoglobulin domain</keyword>
<dbReference type="Pfam" id="PF00047">
    <property type="entry name" value="ig"/>
    <property type="match status" value="1"/>
</dbReference>
<evidence type="ECO:0000313" key="9">
    <source>
        <dbReference type="EMBL" id="MDE50105.1"/>
    </source>
</evidence>
<reference evidence="9" key="1">
    <citation type="submission" date="2018-10" db="EMBL/GenBank/DDBJ databases">
        <title>Transcriptome assembly of Aceria tosichella (Wheat curl mite) Type 2.</title>
        <authorList>
            <person name="Scully E.D."/>
            <person name="Geib S.M."/>
            <person name="Palmer N.A."/>
            <person name="Gupta A.K."/>
            <person name="Sarath G."/>
            <person name="Tatineni S."/>
        </authorList>
    </citation>
    <scope>NUCLEOTIDE SEQUENCE</scope>
    <source>
        <strain evidence="9">LincolnNE</strain>
    </source>
</reference>
<evidence type="ECO:0000256" key="3">
    <source>
        <dbReference type="ARBA" id="ARBA00023157"/>
    </source>
</evidence>
<evidence type="ECO:0000256" key="1">
    <source>
        <dbReference type="ARBA" id="ARBA00004479"/>
    </source>
</evidence>
<feature type="compositionally biased region" description="Polar residues" evidence="6">
    <location>
        <begin position="476"/>
        <end position="485"/>
    </location>
</feature>
<dbReference type="InterPro" id="IPR003599">
    <property type="entry name" value="Ig_sub"/>
</dbReference>
<comment type="subcellular location">
    <subcellularLocation>
        <location evidence="1">Membrane</location>
        <topology evidence="1">Single-pass type I membrane protein</topology>
    </subcellularLocation>
</comment>
<feature type="domain" description="Ig-like" evidence="8">
    <location>
        <begin position="343"/>
        <end position="450"/>
    </location>
</feature>
<dbReference type="SMART" id="SM00409">
    <property type="entry name" value="IG"/>
    <property type="match status" value="4"/>
</dbReference>
<dbReference type="InterPro" id="IPR036179">
    <property type="entry name" value="Ig-like_dom_sf"/>
</dbReference>
<feature type="compositionally biased region" description="Polar residues" evidence="6">
    <location>
        <begin position="88"/>
        <end position="105"/>
    </location>
</feature>
<keyword evidence="3" id="KW-1015">Disulfide bond</keyword>
<dbReference type="InterPro" id="IPR013783">
    <property type="entry name" value="Ig-like_fold"/>
</dbReference>
<dbReference type="PANTHER" id="PTHR11640:SF155">
    <property type="entry name" value="IG-LIKE DOMAIN-CONTAINING PROTEIN"/>
    <property type="match status" value="1"/>
</dbReference>
<accession>A0A6G1SHZ8</accession>
<keyword evidence="4" id="KW-0325">Glycoprotein</keyword>
<dbReference type="InterPro" id="IPR013151">
    <property type="entry name" value="Immunoglobulin_dom"/>
</dbReference>
<gene>
    <name evidence="9" type="ORF">g.17193</name>
</gene>
<name>A0A6G1SHZ8_9ACAR</name>
<feature type="region of interest" description="Disordered" evidence="6">
    <location>
        <begin position="375"/>
        <end position="409"/>
    </location>
</feature>
<keyword evidence="7" id="KW-1133">Transmembrane helix</keyword>
<sequence>MRIQIRMAKKMAIQEASGKLLIVLLILIKLTNGERNVIKPSEQTTRRLLTKRHNEKDHPPLEFESYDQQSSDQIAPSIQLHQNHHFQQDTAAATPTSLSLISSSHPQLPEPFALVQQQQQQQPSLAASASGKPLVRTVNPGDRVNIPCSLANMGGSIQFAKDDQPIILDSGCAHCQLDISNDGQASLTINRVSQRDQGHWQCWRLDAHGKVKQKIPIVQLAVTNSPELPILIVNDKELLGGNNLDATITIKENEIVTFKCIIKAASTPVDYVHWILDSSTNVTEMSELRMDYSPLENNYNTQSVLRLNATKAMNMKPISCLSNHQLWLTPMTVTALLNVLYEPSFTISREPGFGVPVSEGMTVILKCEIDSNPSSSPIWIKDADNRTSSAGGQDNSQQQQQPNQINGKESSAEPIVLDTQDDGSVVFQPVRQSDSAWYRCKTENKYGNFSSFGYYLNVRPAGSSGSQPNGVGAGSSPAQQAQHPSYQRPRSDSRIMGPNQAAAGGGGGPPLASFPAHQMSSLVSSAQQTVRPLLHQDINTNTQRSQLANDQPQPMFGGNQLLAAAHSQAQQASSASSSFDNAELPAAAARCRSNGAPPLGHPEIKSPVMSVQAVLGRQLILPLRFCCQPSPARVFWIHRHLAMIPGRMFGPYITREVYPTYNSAHCYETTFEIEQVKPEDIGTVYVFVSNDKGHAGAQIHIQLAKQLTSSTTTGQSPSDLHNSQFNSMQTNLGSRFQFAPASSSSPSSLAGAPRDFIKSKLPFVWLAILMVVATIIQLAATTQNHYQVSEHHHSQPHSTVPRRRDPENPSGVARLIRTPGAQLTDRFASIQRHHHHHDQHHNHHHHSHYHHNQRQHHHHRH</sequence>
<keyword evidence="2 7" id="KW-0472">Membrane</keyword>
<feature type="transmembrane region" description="Helical" evidence="7">
    <location>
        <begin position="763"/>
        <end position="780"/>
    </location>
</feature>
<dbReference type="GO" id="GO:0050839">
    <property type="term" value="F:cell adhesion molecule binding"/>
    <property type="evidence" value="ECO:0007669"/>
    <property type="project" value="TreeGrafter"/>
</dbReference>
<feature type="compositionally biased region" description="Low complexity" evidence="6">
    <location>
        <begin position="388"/>
        <end position="407"/>
    </location>
</feature>
<dbReference type="SMART" id="SM00408">
    <property type="entry name" value="IGc2"/>
    <property type="match status" value="2"/>
</dbReference>
<protein>
    <recommendedName>
        <fullName evidence="8">Ig-like domain-containing protein</fullName>
    </recommendedName>
</protein>
<dbReference type="GO" id="GO:0005886">
    <property type="term" value="C:plasma membrane"/>
    <property type="evidence" value="ECO:0007669"/>
    <property type="project" value="TreeGrafter"/>
</dbReference>
<dbReference type="InterPro" id="IPR051275">
    <property type="entry name" value="Cell_adhesion_signaling"/>
</dbReference>
<dbReference type="InterPro" id="IPR007110">
    <property type="entry name" value="Ig-like_dom"/>
</dbReference>
<feature type="domain" description="Ig-like" evidence="8">
    <location>
        <begin position="226"/>
        <end position="334"/>
    </location>
</feature>
<dbReference type="Pfam" id="PF07686">
    <property type="entry name" value="V-set"/>
    <property type="match status" value="1"/>
</dbReference>
<dbReference type="GO" id="GO:0098609">
    <property type="term" value="P:cell-cell adhesion"/>
    <property type="evidence" value="ECO:0007669"/>
    <property type="project" value="TreeGrafter"/>
</dbReference>
<evidence type="ECO:0000256" key="7">
    <source>
        <dbReference type="SAM" id="Phobius"/>
    </source>
</evidence>
<dbReference type="EMBL" id="GGYP01005334">
    <property type="protein sequence ID" value="MDE50105.1"/>
    <property type="molecule type" value="Transcribed_RNA"/>
</dbReference>
<evidence type="ECO:0000256" key="5">
    <source>
        <dbReference type="ARBA" id="ARBA00023319"/>
    </source>
</evidence>
<feature type="region of interest" description="Disordered" evidence="6">
    <location>
        <begin position="83"/>
        <end position="105"/>
    </location>
</feature>
<evidence type="ECO:0000256" key="6">
    <source>
        <dbReference type="SAM" id="MobiDB-lite"/>
    </source>
</evidence>
<dbReference type="SUPFAM" id="SSF48726">
    <property type="entry name" value="Immunoglobulin"/>
    <property type="match status" value="4"/>
</dbReference>
<dbReference type="InterPro" id="IPR013106">
    <property type="entry name" value="Ig_V-set"/>
</dbReference>
<dbReference type="PANTHER" id="PTHR11640">
    <property type="entry name" value="NEPHRIN"/>
    <property type="match status" value="1"/>
</dbReference>
<dbReference type="InterPro" id="IPR003598">
    <property type="entry name" value="Ig_sub2"/>
</dbReference>
<evidence type="ECO:0000259" key="8">
    <source>
        <dbReference type="PROSITE" id="PS50835"/>
    </source>
</evidence>
<evidence type="ECO:0000256" key="2">
    <source>
        <dbReference type="ARBA" id="ARBA00023136"/>
    </source>
</evidence>
<dbReference type="Gene3D" id="2.60.40.10">
    <property type="entry name" value="Immunoglobulins"/>
    <property type="match status" value="3"/>
</dbReference>
<evidence type="ECO:0000256" key="4">
    <source>
        <dbReference type="ARBA" id="ARBA00023180"/>
    </source>
</evidence>
<organism evidence="9">
    <name type="scientific">Aceria tosichella</name>
    <name type="common">wheat curl mite</name>
    <dbReference type="NCBI Taxonomy" id="561515"/>
    <lineage>
        <taxon>Eukaryota</taxon>
        <taxon>Metazoa</taxon>
        <taxon>Ecdysozoa</taxon>
        <taxon>Arthropoda</taxon>
        <taxon>Chelicerata</taxon>
        <taxon>Arachnida</taxon>
        <taxon>Acari</taxon>
        <taxon>Acariformes</taxon>
        <taxon>Trombidiformes</taxon>
        <taxon>Prostigmata</taxon>
        <taxon>Eupodina</taxon>
        <taxon>Eriophyoidea</taxon>
        <taxon>Eriophyidae</taxon>
        <taxon>Eriophyinae</taxon>
        <taxon>Aceriini</taxon>
        <taxon>Aceria</taxon>
    </lineage>
</organism>